<organism evidence="7 8">
    <name type="scientific">Gossypium stocksii</name>
    <dbReference type="NCBI Taxonomy" id="47602"/>
    <lineage>
        <taxon>Eukaryota</taxon>
        <taxon>Viridiplantae</taxon>
        <taxon>Streptophyta</taxon>
        <taxon>Embryophyta</taxon>
        <taxon>Tracheophyta</taxon>
        <taxon>Spermatophyta</taxon>
        <taxon>Magnoliopsida</taxon>
        <taxon>eudicotyledons</taxon>
        <taxon>Gunneridae</taxon>
        <taxon>Pentapetalae</taxon>
        <taxon>rosids</taxon>
        <taxon>malvids</taxon>
        <taxon>Malvales</taxon>
        <taxon>Malvaceae</taxon>
        <taxon>Malvoideae</taxon>
        <taxon>Gossypium</taxon>
    </lineage>
</organism>
<sequence length="481" mass="54607">MAMKGWAIEQWRGYFRTANSDIFDIIDHAIMVAALDCPKEFRLRRDRIAEKLFTCKLTRCSGCDRVELVLPEYEDDDNPTGCHGSFKREDEEEEDGCGFFEAGGSKESKANSSRDDPLMNQIASNYSYGEAEALTDEIEEESMIVGEVFRIKEILHNCQDEPDSVLFESLRKLQLMALTVDILEATGIGKAVNRVRKHSSKQIRQLAQTLIDGWKELVDEWVNATKAVAGVTPESMNPSVDEEVDVEEEGLPSPPLDMDALFAQPTAMELSQFFDGMDDDGNPGSSGDFVRNNGRKPSEENRNLSKRKPQTSTEANPAPKDDKSQQMKRQEPVTKPNNKPSSTNVGSGKPPKHNIEPKASNESNSLQKPDKMAVPKKPHRSQQDVSKIISMYFDHACSNCFSDHRLFFYQKLKPSDEAAVQRKLEVTKRKLQERYQQVENAKRKRTIQVMELHDLPKQGSGHKNPHFKHGNHNRQWANRRR</sequence>
<dbReference type="SUPFAM" id="SSF47676">
    <property type="entry name" value="Conserved domain common to transcription factors TFIIS, elongin A, CRSP70"/>
    <property type="match status" value="1"/>
</dbReference>
<evidence type="ECO:0000256" key="2">
    <source>
        <dbReference type="ARBA" id="ARBA00023242"/>
    </source>
</evidence>
<dbReference type="InterPro" id="IPR017923">
    <property type="entry name" value="TFIIS_N"/>
</dbReference>
<feature type="coiled-coil region" evidence="4">
    <location>
        <begin position="421"/>
        <end position="448"/>
    </location>
</feature>
<dbReference type="PANTHER" id="PTHR46554:SF2">
    <property type="entry name" value="TFIIS N-TERMINAL DOMAIN-CONTAINING PROTEIN"/>
    <property type="match status" value="1"/>
</dbReference>
<evidence type="ECO:0000313" key="7">
    <source>
        <dbReference type="EMBL" id="KAH1084245.1"/>
    </source>
</evidence>
<dbReference type="EMBL" id="JAIQCV010000007">
    <property type="protein sequence ID" value="KAH1084245.1"/>
    <property type="molecule type" value="Genomic_DNA"/>
</dbReference>
<dbReference type="PROSITE" id="PS51319">
    <property type="entry name" value="TFIIS_N"/>
    <property type="match status" value="1"/>
</dbReference>
<feature type="region of interest" description="Disordered" evidence="5">
    <location>
        <begin position="273"/>
        <end position="382"/>
    </location>
</feature>
<reference evidence="7 8" key="1">
    <citation type="journal article" date="2021" name="Plant Biotechnol. J.">
        <title>Multi-omics assisted identification of the key and species-specific regulatory components of drought-tolerant mechanisms in Gossypium stocksii.</title>
        <authorList>
            <person name="Yu D."/>
            <person name="Ke L."/>
            <person name="Zhang D."/>
            <person name="Wu Y."/>
            <person name="Sun Y."/>
            <person name="Mei J."/>
            <person name="Sun J."/>
            <person name="Sun Y."/>
        </authorList>
    </citation>
    <scope>NUCLEOTIDE SEQUENCE [LARGE SCALE GENOMIC DNA]</scope>
    <source>
        <strain evidence="8">cv. E1</strain>
        <tissue evidence="7">Leaf</tissue>
    </source>
</reference>
<feature type="compositionally biased region" description="Polar residues" evidence="5">
    <location>
        <begin position="335"/>
        <end position="346"/>
    </location>
</feature>
<evidence type="ECO:0000256" key="1">
    <source>
        <dbReference type="ARBA" id="ARBA00004123"/>
    </source>
</evidence>
<feature type="compositionally biased region" description="Basic residues" evidence="5">
    <location>
        <begin position="463"/>
        <end position="481"/>
    </location>
</feature>
<feature type="region of interest" description="Disordered" evidence="5">
    <location>
        <begin position="233"/>
        <end position="259"/>
    </location>
</feature>
<feature type="region of interest" description="Disordered" evidence="5">
    <location>
        <begin position="455"/>
        <end position="481"/>
    </location>
</feature>
<dbReference type="AlphaFoldDB" id="A0A9D3VJ18"/>
<evidence type="ECO:0000256" key="5">
    <source>
        <dbReference type="SAM" id="MobiDB-lite"/>
    </source>
</evidence>
<dbReference type="OrthoDB" id="44867at2759"/>
<proteinExistence type="predicted"/>
<comment type="subcellular location">
    <subcellularLocation>
        <location evidence="1 3">Nucleus</location>
    </subcellularLocation>
</comment>
<keyword evidence="4" id="KW-0175">Coiled coil</keyword>
<name>A0A9D3VJ18_9ROSI</name>
<dbReference type="InterPro" id="IPR035441">
    <property type="entry name" value="TFIIS/LEDGF_dom_sf"/>
</dbReference>
<keyword evidence="2 3" id="KW-0539">Nucleus</keyword>
<feature type="compositionally biased region" description="Acidic residues" evidence="5">
    <location>
        <begin position="240"/>
        <end position="250"/>
    </location>
</feature>
<evidence type="ECO:0000256" key="3">
    <source>
        <dbReference type="PROSITE-ProRule" id="PRU00649"/>
    </source>
</evidence>
<evidence type="ECO:0000313" key="8">
    <source>
        <dbReference type="Proteomes" id="UP000828251"/>
    </source>
</evidence>
<dbReference type="Proteomes" id="UP000828251">
    <property type="component" value="Unassembled WGS sequence"/>
</dbReference>
<dbReference type="GO" id="GO:0005634">
    <property type="term" value="C:nucleus"/>
    <property type="evidence" value="ECO:0007669"/>
    <property type="project" value="UniProtKB-SubCell"/>
</dbReference>
<dbReference type="PANTHER" id="PTHR46554">
    <property type="entry name" value="MEDIATOR OF RNA POLYMERASE II TRANSCRIPTION SUBUNIT 26A-RELATED"/>
    <property type="match status" value="1"/>
</dbReference>
<dbReference type="InterPro" id="IPR003617">
    <property type="entry name" value="TFIIS/CRSP70_N_sub"/>
</dbReference>
<dbReference type="Gene3D" id="1.20.930.10">
    <property type="entry name" value="Conserved domain common to transcription factors TFIIS, elongin A, CRSP70"/>
    <property type="match status" value="1"/>
</dbReference>
<dbReference type="CDD" id="cd00183">
    <property type="entry name" value="TFIIS_I"/>
    <property type="match status" value="1"/>
</dbReference>
<evidence type="ECO:0000256" key="4">
    <source>
        <dbReference type="SAM" id="Coils"/>
    </source>
</evidence>
<keyword evidence="8" id="KW-1185">Reference proteome</keyword>
<feature type="domain" description="TFIIS N-terminal" evidence="6">
    <location>
        <begin position="146"/>
        <end position="221"/>
    </location>
</feature>
<accession>A0A9D3VJ18</accession>
<dbReference type="SMART" id="SM00509">
    <property type="entry name" value="TFS2N"/>
    <property type="match status" value="1"/>
</dbReference>
<comment type="caution">
    <text evidence="7">The sequence shown here is derived from an EMBL/GenBank/DDBJ whole genome shotgun (WGS) entry which is preliminary data.</text>
</comment>
<feature type="compositionally biased region" description="Basic and acidic residues" evidence="5">
    <location>
        <begin position="319"/>
        <end position="332"/>
    </location>
</feature>
<protein>
    <recommendedName>
        <fullName evidence="6">TFIIS N-terminal domain-containing protein</fullName>
    </recommendedName>
</protein>
<dbReference type="Pfam" id="PF08711">
    <property type="entry name" value="Med26"/>
    <property type="match status" value="1"/>
</dbReference>
<evidence type="ECO:0000259" key="6">
    <source>
        <dbReference type="PROSITE" id="PS51319"/>
    </source>
</evidence>
<gene>
    <name evidence="7" type="ORF">J1N35_024006</name>
</gene>